<evidence type="ECO:0008006" key="2">
    <source>
        <dbReference type="Google" id="ProtNLM"/>
    </source>
</evidence>
<protein>
    <recommendedName>
        <fullName evidence="2">Shikimate kinase</fullName>
    </recommendedName>
</protein>
<sequence>MANSIVVYGPMASGKTLNADAICQVYSLKRVVEFDERLQRKGDDWQLAQHDVLMLTNDRLLAEPTAQRLCIEAVAIADAHVRVGAAWRSPR</sequence>
<proteinExistence type="predicted"/>
<name>A0A836P3M7_XANVA</name>
<dbReference type="AlphaFoldDB" id="A0A836P3M7"/>
<gene>
    <name evidence="1" type="ORF">A11K_0112010</name>
</gene>
<comment type="caution">
    <text evidence="1">The sequence shown here is derived from an EMBL/GenBank/DDBJ whole genome shotgun (WGS) entry which is preliminary data.</text>
</comment>
<evidence type="ECO:0000313" key="1">
    <source>
        <dbReference type="EMBL" id="KFA02042.1"/>
    </source>
</evidence>
<organism evidence="1">
    <name type="scientific">Xanthomonas vasicola pv. vasculorum NCPPB 890</name>
    <dbReference type="NCBI Taxonomy" id="1184265"/>
    <lineage>
        <taxon>Bacteria</taxon>
        <taxon>Pseudomonadati</taxon>
        <taxon>Pseudomonadota</taxon>
        <taxon>Gammaproteobacteria</taxon>
        <taxon>Lysobacterales</taxon>
        <taxon>Lysobacteraceae</taxon>
        <taxon>Xanthomonas</taxon>
    </lineage>
</organism>
<dbReference type="RefSeq" id="WP_010364110.1">
    <property type="nucleotide sequence ID" value="NZ_AKBN02000025.1"/>
</dbReference>
<accession>A0A836P3M7</accession>
<dbReference type="EMBL" id="AKBN01000672">
    <property type="protein sequence ID" value="KFA02042.1"/>
    <property type="molecule type" value="Genomic_DNA"/>
</dbReference>
<reference evidence="1" key="1">
    <citation type="submission" date="2012-05" db="EMBL/GenBank/DDBJ databases">
        <authorList>
            <person name="Studholme D.J."/>
            <person name="Wasukira A."/>
            <person name="Grant M."/>
        </authorList>
    </citation>
    <scope>NUCLEOTIDE SEQUENCE [LARGE SCALE GENOMIC DNA]</scope>
    <source>
        <strain evidence="1">NCPPB 890</strain>
    </source>
</reference>